<comment type="caution">
    <text evidence="2">The sequence shown here is derived from an EMBL/GenBank/DDBJ whole genome shotgun (WGS) entry which is preliminary data.</text>
</comment>
<proteinExistence type="predicted"/>
<protein>
    <submittedName>
        <fullName evidence="2">Uncharacterized protein</fullName>
    </submittedName>
</protein>
<reference evidence="2" key="1">
    <citation type="journal article" date="2014" name="Int. J. Syst. Evol. Microbiol.">
        <title>Complete genome sequence of Corynebacterium casei LMG S-19264T (=DSM 44701T), isolated from a smear-ripened cheese.</title>
        <authorList>
            <consortium name="US DOE Joint Genome Institute (JGI-PGF)"/>
            <person name="Walter F."/>
            <person name="Albersmeier A."/>
            <person name="Kalinowski J."/>
            <person name="Ruckert C."/>
        </authorList>
    </citation>
    <scope>NUCLEOTIDE SEQUENCE</scope>
    <source>
        <strain evidence="2">CGMCC 4.7272</strain>
    </source>
</reference>
<feature type="compositionally biased region" description="Low complexity" evidence="1">
    <location>
        <begin position="84"/>
        <end position="103"/>
    </location>
</feature>
<dbReference type="Proteomes" id="UP000625682">
    <property type="component" value="Unassembled WGS sequence"/>
</dbReference>
<feature type="compositionally biased region" description="Polar residues" evidence="1">
    <location>
        <begin position="49"/>
        <end position="62"/>
    </location>
</feature>
<accession>A0A917PCS9</accession>
<keyword evidence="3" id="KW-1185">Reference proteome</keyword>
<evidence type="ECO:0000313" key="3">
    <source>
        <dbReference type="Proteomes" id="UP000625682"/>
    </source>
</evidence>
<organism evidence="2 3">
    <name type="scientific">Streptomyces lacrimifluminis</name>
    <dbReference type="NCBI Taxonomy" id="1500077"/>
    <lineage>
        <taxon>Bacteria</taxon>
        <taxon>Bacillati</taxon>
        <taxon>Actinomycetota</taxon>
        <taxon>Actinomycetes</taxon>
        <taxon>Kitasatosporales</taxon>
        <taxon>Streptomycetaceae</taxon>
        <taxon>Streptomyces</taxon>
    </lineage>
</organism>
<feature type="region of interest" description="Disordered" evidence="1">
    <location>
        <begin position="36"/>
        <end position="134"/>
    </location>
</feature>
<dbReference type="AlphaFoldDB" id="A0A917PCS9"/>
<name>A0A917PCS9_9ACTN</name>
<gene>
    <name evidence="2" type="ORF">GCM10012282_80190</name>
</gene>
<evidence type="ECO:0000256" key="1">
    <source>
        <dbReference type="SAM" id="MobiDB-lite"/>
    </source>
</evidence>
<dbReference type="EMBL" id="BMMU01000068">
    <property type="protein sequence ID" value="GGJ71306.1"/>
    <property type="molecule type" value="Genomic_DNA"/>
</dbReference>
<evidence type="ECO:0000313" key="2">
    <source>
        <dbReference type="EMBL" id="GGJ71306.1"/>
    </source>
</evidence>
<sequence length="134" mass="13840">MPERAEEAVRVCDSGVAHARLRHGFGGAQGAFAADGEVTKVNDPRGQSRHSQSANRLLQNGVDTMGSGADGTGGRRMAGTPVDNATPANPSTVPTPTAPAASRTRARQPVDAPPRRSVAGLAQPSCSHVRARPR</sequence>
<reference evidence="2" key="2">
    <citation type="submission" date="2020-09" db="EMBL/GenBank/DDBJ databases">
        <authorList>
            <person name="Sun Q."/>
            <person name="Zhou Y."/>
        </authorList>
    </citation>
    <scope>NUCLEOTIDE SEQUENCE</scope>
    <source>
        <strain evidence="2">CGMCC 4.7272</strain>
    </source>
</reference>